<dbReference type="EMBL" id="NPOA01000001">
    <property type="protein sequence ID" value="PAV31132.1"/>
    <property type="molecule type" value="Genomic_DNA"/>
</dbReference>
<dbReference type="Proteomes" id="UP000218887">
    <property type="component" value="Unassembled WGS sequence"/>
</dbReference>
<evidence type="ECO:0000313" key="1">
    <source>
        <dbReference type="EMBL" id="PAV31132.1"/>
    </source>
</evidence>
<keyword evidence="2" id="KW-1185">Reference proteome</keyword>
<organism evidence="1 2">
    <name type="scientific">Virgibacillus profundi</name>
    <dbReference type="NCBI Taxonomy" id="2024555"/>
    <lineage>
        <taxon>Bacteria</taxon>
        <taxon>Bacillati</taxon>
        <taxon>Bacillota</taxon>
        <taxon>Bacilli</taxon>
        <taxon>Bacillales</taxon>
        <taxon>Bacillaceae</taxon>
        <taxon>Virgibacillus</taxon>
    </lineage>
</organism>
<sequence length="82" mass="8674">MIKRLHLGGTGFGWGVCGFWLDDTWHSAGGAWVLVGGAQLSAGGARLSGGGAELRDIPEKLRDNLLLLRGNCSFPVYLSTLC</sequence>
<gene>
    <name evidence="1" type="ORF">CIL05_00280</name>
</gene>
<comment type="caution">
    <text evidence="1">The sequence shown here is derived from an EMBL/GenBank/DDBJ whole genome shotgun (WGS) entry which is preliminary data.</text>
</comment>
<dbReference type="AlphaFoldDB" id="A0A2A2IHW2"/>
<protein>
    <submittedName>
        <fullName evidence="1">Uncharacterized protein</fullName>
    </submittedName>
</protein>
<proteinExistence type="predicted"/>
<evidence type="ECO:0000313" key="2">
    <source>
        <dbReference type="Proteomes" id="UP000218887"/>
    </source>
</evidence>
<name>A0A2A2IHW2_9BACI</name>
<accession>A0A2A2IHW2</accession>
<reference evidence="1 2" key="1">
    <citation type="submission" date="2017-08" db="EMBL/GenBank/DDBJ databases">
        <title>Virgibacillus indicus sp. nov. and Virgibacillus profoundi sp. nov, two moderately halophilic bacteria isolated from marine sediment by using the Microfluidic Streak Plate.</title>
        <authorList>
            <person name="Xu B."/>
            <person name="Hu B."/>
            <person name="Wang J."/>
            <person name="Zhu Y."/>
            <person name="Huang L."/>
            <person name="Du W."/>
            <person name="Huang Y."/>
        </authorList>
    </citation>
    <scope>NUCLEOTIDE SEQUENCE [LARGE SCALE GENOMIC DNA]</scope>
    <source>
        <strain evidence="1 2">IO3-P3-H5</strain>
    </source>
</reference>